<gene>
    <name evidence="6" type="ORF">GOQ30_09685</name>
</gene>
<feature type="transmembrane region" description="Helical" evidence="5">
    <location>
        <begin position="110"/>
        <end position="128"/>
    </location>
</feature>
<keyword evidence="2 5" id="KW-0812">Transmembrane</keyword>
<evidence type="ECO:0000313" key="6">
    <source>
        <dbReference type="EMBL" id="MVO09428.1"/>
    </source>
</evidence>
<keyword evidence="7" id="KW-1185">Reference proteome</keyword>
<dbReference type="PANTHER" id="PTHR43701">
    <property type="entry name" value="MEMBRANE TRANSPORTER PROTEIN MJ0441-RELATED"/>
    <property type="match status" value="1"/>
</dbReference>
<protein>
    <recommendedName>
        <fullName evidence="5">Probable membrane transporter protein</fullName>
    </recommendedName>
</protein>
<dbReference type="RefSeq" id="WP_140997807.1">
    <property type="nucleotide sequence ID" value="NZ_VDCZ01000006.1"/>
</dbReference>
<comment type="subcellular location">
    <subcellularLocation>
        <location evidence="5">Cell membrane</location>
        <topology evidence="5">Multi-pass membrane protein</topology>
    </subcellularLocation>
    <subcellularLocation>
        <location evidence="1">Membrane</location>
        <topology evidence="1">Multi-pass membrane protein</topology>
    </subcellularLocation>
</comment>
<name>A0A6I4IIH1_9FLAO</name>
<dbReference type="InterPro" id="IPR051598">
    <property type="entry name" value="TSUP/Inactive_protease-like"/>
</dbReference>
<keyword evidence="5" id="KW-1003">Cell membrane</keyword>
<evidence type="ECO:0000256" key="5">
    <source>
        <dbReference type="RuleBase" id="RU363041"/>
    </source>
</evidence>
<comment type="caution">
    <text evidence="6">The sequence shown here is derived from an EMBL/GenBank/DDBJ whole genome shotgun (WGS) entry which is preliminary data.</text>
</comment>
<keyword evidence="4 5" id="KW-0472">Membrane</keyword>
<feature type="transmembrane region" description="Helical" evidence="5">
    <location>
        <begin position="213"/>
        <end position="231"/>
    </location>
</feature>
<dbReference type="Proteomes" id="UP000431264">
    <property type="component" value="Unassembled WGS sequence"/>
</dbReference>
<feature type="transmembrane region" description="Helical" evidence="5">
    <location>
        <begin position="243"/>
        <end position="260"/>
    </location>
</feature>
<evidence type="ECO:0000256" key="4">
    <source>
        <dbReference type="ARBA" id="ARBA00023136"/>
    </source>
</evidence>
<sequence>MEFFGYLGAFFIGIVIGLTGGGGSILTVPLLVYVMGYNPVVSAAYSLFVVGTSSAFGAYINYRKQLVAIQTGIIFAIPSFIGVFVTRKYIVPNIPSVIFHYGETVLSKDTFLMLLFALIMLFAALSMIRKTKVNLKEVTEKHDYKKIIIQNLSIGVIIGLVGAGGGFLIIPSLLIIAKLPMKKAVGTSMFIIAMNSLIGFLGDLKQIDIHWNFLIPFTFISMIGIFTGTSISKYINETQLKKGFAYFVLVMAFVIAFKELM</sequence>
<dbReference type="AlphaFoldDB" id="A0A6I4IIH1"/>
<dbReference type="PANTHER" id="PTHR43701:SF2">
    <property type="entry name" value="MEMBRANE TRANSPORTER PROTEIN YJNA-RELATED"/>
    <property type="match status" value="1"/>
</dbReference>
<evidence type="ECO:0000256" key="2">
    <source>
        <dbReference type="ARBA" id="ARBA00022692"/>
    </source>
</evidence>
<reference evidence="7" key="1">
    <citation type="submission" date="2019-05" db="EMBL/GenBank/DDBJ databases">
        <title>Flavobacterium profundi sp. nov., isolated from a deep-sea seamount.</title>
        <authorList>
            <person name="Zhang D.-C."/>
        </authorList>
    </citation>
    <scope>NUCLEOTIDE SEQUENCE [LARGE SCALE GENOMIC DNA]</scope>
    <source>
        <strain evidence="7">TP390</strain>
    </source>
</reference>
<dbReference type="OrthoDB" id="8559161at2"/>
<evidence type="ECO:0000256" key="3">
    <source>
        <dbReference type="ARBA" id="ARBA00022989"/>
    </source>
</evidence>
<dbReference type="GO" id="GO:0005886">
    <property type="term" value="C:plasma membrane"/>
    <property type="evidence" value="ECO:0007669"/>
    <property type="project" value="UniProtKB-SubCell"/>
</dbReference>
<evidence type="ECO:0000256" key="1">
    <source>
        <dbReference type="ARBA" id="ARBA00004141"/>
    </source>
</evidence>
<keyword evidence="3 5" id="KW-1133">Transmembrane helix</keyword>
<dbReference type="InterPro" id="IPR002781">
    <property type="entry name" value="TM_pro_TauE-like"/>
</dbReference>
<organism evidence="6 7">
    <name type="scientific">Flavobacterium profundi</name>
    <dbReference type="NCBI Taxonomy" id="1774945"/>
    <lineage>
        <taxon>Bacteria</taxon>
        <taxon>Pseudomonadati</taxon>
        <taxon>Bacteroidota</taxon>
        <taxon>Flavobacteriia</taxon>
        <taxon>Flavobacteriales</taxon>
        <taxon>Flavobacteriaceae</taxon>
        <taxon>Flavobacterium</taxon>
    </lineage>
</organism>
<proteinExistence type="inferred from homology"/>
<feature type="transmembrane region" description="Helical" evidence="5">
    <location>
        <begin position="7"/>
        <end position="34"/>
    </location>
</feature>
<feature type="transmembrane region" description="Helical" evidence="5">
    <location>
        <begin position="67"/>
        <end position="90"/>
    </location>
</feature>
<evidence type="ECO:0000313" key="7">
    <source>
        <dbReference type="Proteomes" id="UP000431264"/>
    </source>
</evidence>
<accession>A0A6I4IIH1</accession>
<dbReference type="EMBL" id="WQLW01000006">
    <property type="protein sequence ID" value="MVO09428.1"/>
    <property type="molecule type" value="Genomic_DNA"/>
</dbReference>
<comment type="similarity">
    <text evidence="5">Belongs to the 4-toluene sulfonate uptake permease (TSUP) (TC 2.A.102) family.</text>
</comment>
<feature type="transmembrane region" description="Helical" evidence="5">
    <location>
        <begin position="149"/>
        <end position="177"/>
    </location>
</feature>
<feature type="transmembrane region" description="Helical" evidence="5">
    <location>
        <begin position="183"/>
        <end position="201"/>
    </location>
</feature>
<feature type="transmembrane region" description="Helical" evidence="5">
    <location>
        <begin position="40"/>
        <end position="60"/>
    </location>
</feature>
<dbReference type="Pfam" id="PF01925">
    <property type="entry name" value="TauE"/>
    <property type="match status" value="1"/>
</dbReference>